<dbReference type="GeneID" id="85385708"/>
<gene>
    <name evidence="2" type="ORF">BDZ83DRAFT_231286</name>
</gene>
<keyword evidence="3" id="KW-1185">Reference proteome</keyword>
<proteinExistence type="predicted"/>
<reference evidence="2" key="1">
    <citation type="submission" date="2021-12" db="EMBL/GenBank/DDBJ databases">
        <title>Comparative genomics, transcriptomics and evolutionary studies reveal genomic signatures of adaptation to plant cell wall in hemibiotrophic fungi.</title>
        <authorList>
            <consortium name="DOE Joint Genome Institute"/>
            <person name="Baroncelli R."/>
            <person name="Diaz J.F."/>
            <person name="Benocci T."/>
            <person name="Peng M."/>
            <person name="Battaglia E."/>
            <person name="Haridas S."/>
            <person name="Andreopoulos W."/>
            <person name="Labutti K."/>
            <person name="Pangilinan J."/>
            <person name="Floch G.L."/>
            <person name="Makela M.R."/>
            <person name="Henrissat B."/>
            <person name="Grigoriev I.V."/>
            <person name="Crouch J.A."/>
            <person name="De Vries R.P."/>
            <person name="Sukno S.A."/>
            <person name="Thon M.R."/>
        </authorList>
    </citation>
    <scope>NUCLEOTIDE SEQUENCE</scope>
    <source>
        <strain evidence="2">CBS 112980</strain>
    </source>
</reference>
<feature type="region of interest" description="Disordered" evidence="1">
    <location>
        <begin position="60"/>
        <end position="86"/>
    </location>
</feature>
<comment type="caution">
    <text evidence="2">The sequence shown here is derived from an EMBL/GenBank/DDBJ whole genome shotgun (WGS) entry which is preliminary data.</text>
</comment>
<dbReference type="EMBL" id="JAHMHS010000028">
    <property type="protein sequence ID" value="KAK1726932.1"/>
    <property type="molecule type" value="Genomic_DNA"/>
</dbReference>
<organism evidence="2 3">
    <name type="scientific">Glomerella acutata</name>
    <name type="common">Colletotrichum acutatum</name>
    <dbReference type="NCBI Taxonomy" id="27357"/>
    <lineage>
        <taxon>Eukaryota</taxon>
        <taxon>Fungi</taxon>
        <taxon>Dikarya</taxon>
        <taxon>Ascomycota</taxon>
        <taxon>Pezizomycotina</taxon>
        <taxon>Sordariomycetes</taxon>
        <taxon>Hypocreomycetidae</taxon>
        <taxon>Glomerellales</taxon>
        <taxon>Glomerellaceae</taxon>
        <taxon>Colletotrichum</taxon>
        <taxon>Colletotrichum acutatum species complex</taxon>
    </lineage>
</organism>
<dbReference type="AlphaFoldDB" id="A0AAD8UMA7"/>
<sequence length="201" mass="22714">MPSHCAAQLTSWWSCLPSVIHVSSPSRLLLLLLPPHLPIQSTRARSTCWPPNTAQYPSPSLLFSPKRGATMRRSDRRKRGQTTTDFPIRRTPSCRASFPHVRFDAMYVLTYVRKFISQEKPRPRVLLARESEEKLPTRTCKTREERGDVGTSACLRRHRAFYTSSMSPLCVFCFFVLASSSASPHRCFVALAETTSPLASS</sequence>
<dbReference type="RefSeq" id="XP_060366987.1">
    <property type="nucleotide sequence ID" value="XM_060501809.1"/>
</dbReference>
<protein>
    <submittedName>
        <fullName evidence="2">Uncharacterized protein</fullName>
    </submittedName>
</protein>
<accession>A0AAD8UMA7</accession>
<evidence type="ECO:0000313" key="3">
    <source>
        <dbReference type="Proteomes" id="UP001244207"/>
    </source>
</evidence>
<name>A0AAD8UMA7_GLOAC</name>
<dbReference type="Proteomes" id="UP001244207">
    <property type="component" value="Unassembled WGS sequence"/>
</dbReference>
<evidence type="ECO:0000256" key="1">
    <source>
        <dbReference type="SAM" id="MobiDB-lite"/>
    </source>
</evidence>
<evidence type="ECO:0000313" key="2">
    <source>
        <dbReference type="EMBL" id="KAK1726932.1"/>
    </source>
</evidence>